<gene>
    <name evidence="2" type="ORF">FSB_LOCUS11612</name>
</gene>
<proteinExistence type="predicted"/>
<name>A0A2N9F9N4_FAGSY</name>
<organism evidence="2">
    <name type="scientific">Fagus sylvatica</name>
    <name type="common">Beechnut</name>
    <dbReference type="NCBI Taxonomy" id="28930"/>
    <lineage>
        <taxon>Eukaryota</taxon>
        <taxon>Viridiplantae</taxon>
        <taxon>Streptophyta</taxon>
        <taxon>Embryophyta</taxon>
        <taxon>Tracheophyta</taxon>
        <taxon>Spermatophyta</taxon>
        <taxon>Magnoliopsida</taxon>
        <taxon>eudicotyledons</taxon>
        <taxon>Gunneridae</taxon>
        <taxon>Pentapetalae</taxon>
        <taxon>rosids</taxon>
        <taxon>fabids</taxon>
        <taxon>Fagales</taxon>
        <taxon>Fagaceae</taxon>
        <taxon>Fagus</taxon>
    </lineage>
</organism>
<dbReference type="AlphaFoldDB" id="A0A2N9F9N4"/>
<evidence type="ECO:0008006" key="3">
    <source>
        <dbReference type="Google" id="ProtNLM"/>
    </source>
</evidence>
<protein>
    <recommendedName>
        <fullName evidence="3">ARID domain-containing protein</fullName>
    </recommendedName>
</protein>
<evidence type="ECO:0000313" key="2">
    <source>
        <dbReference type="EMBL" id="SPC83730.1"/>
    </source>
</evidence>
<dbReference type="PANTHER" id="PTHR33448:SF3">
    <property type="entry name" value="OS09G0370000 PROTEIN"/>
    <property type="match status" value="1"/>
</dbReference>
<reference evidence="2" key="1">
    <citation type="submission" date="2018-02" db="EMBL/GenBank/DDBJ databases">
        <authorList>
            <person name="Cohen D.B."/>
            <person name="Kent A.D."/>
        </authorList>
    </citation>
    <scope>NUCLEOTIDE SEQUENCE</scope>
</reference>
<dbReference type="EMBL" id="OIVN01000668">
    <property type="protein sequence ID" value="SPC83730.1"/>
    <property type="molecule type" value="Genomic_DNA"/>
</dbReference>
<feature type="region of interest" description="Disordered" evidence="1">
    <location>
        <begin position="258"/>
        <end position="284"/>
    </location>
</feature>
<dbReference type="PANTHER" id="PTHR33448">
    <property type="entry name" value="CHLOROPLAST PROTEIN HCF243-RELATED"/>
    <property type="match status" value="1"/>
</dbReference>
<feature type="compositionally biased region" description="Acidic residues" evidence="1">
    <location>
        <begin position="171"/>
        <end position="185"/>
    </location>
</feature>
<feature type="region of interest" description="Disordered" evidence="1">
    <location>
        <begin position="29"/>
        <end position="90"/>
    </location>
</feature>
<sequence>MKGRETKAAPSADLLVCFPSRAHLTLMPKPICSPARPSEPNKRHHNHNHHRHNSLKKSSTRGGGGGGQASPMLWSKTKPMDSEISEPTSPKVTCAGQIKVRPKTSSCKSWQSVMEEIERIHNNRAKQKKKPSWAQAFGFKKDVMQFLTCLRRIKFDFRCFGAFPEHSDITTDDEDIEVEEENEEEKEYRENHVSTEGSDSNENSATVFSKWFMVLQENQNNKLCKETDIDESIAAPSAPPPNALLLMRCRSAPAKTWLEEKQEEEEEEKEKEDEDEEEIIGRGKEEIKAKSLKCLMEEEKRKTKEMNNMVVMKYDTDFYKISSDIAKETWVVGDPFSRSRSWKR</sequence>
<feature type="region of interest" description="Disordered" evidence="1">
    <location>
        <begin position="171"/>
        <end position="202"/>
    </location>
</feature>
<feature type="compositionally biased region" description="Acidic residues" evidence="1">
    <location>
        <begin position="261"/>
        <end position="278"/>
    </location>
</feature>
<evidence type="ECO:0000256" key="1">
    <source>
        <dbReference type="SAM" id="MobiDB-lite"/>
    </source>
</evidence>
<feature type="compositionally biased region" description="Basic residues" evidence="1">
    <location>
        <begin position="42"/>
        <end position="59"/>
    </location>
</feature>
<accession>A0A2N9F9N4</accession>